<gene>
    <name evidence="1" type="ORF">SMRZ_LOCUS12721</name>
</gene>
<dbReference type="EMBL" id="UZAI01008346">
    <property type="protein sequence ID" value="VDP01771.1"/>
    <property type="molecule type" value="Genomic_DNA"/>
</dbReference>
<dbReference type="AlphaFoldDB" id="A0A3P7ZQ69"/>
<accession>A0A3P7ZQ69</accession>
<reference evidence="1 2" key="1">
    <citation type="submission" date="2018-11" db="EMBL/GenBank/DDBJ databases">
        <authorList>
            <consortium name="Pathogen Informatics"/>
        </authorList>
    </citation>
    <scope>NUCLEOTIDE SEQUENCE [LARGE SCALE GENOMIC DNA]</scope>
    <source>
        <strain evidence="1 2">Zambia</strain>
    </source>
</reference>
<evidence type="ECO:0000313" key="2">
    <source>
        <dbReference type="Proteomes" id="UP000277204"/>
    </source>
</evidence>
<proteinExistence type="predicted"/>
<sequence>MFLVKHLQQEPSQIEFLDLHQQMFYQVSMFGRQP</sequence>
<protein>
    <submittedName>
        <fullName evidence="1">Uncharacterized protein</fullName>
    </submittedName>
</protein>
<keyword evidence="2" id="KW-1185">Reference proteome</keyword>
<dbReference type="Proteomes" id="UP000277204">
    <property type="component" value="Unassembled WGS sequence"/>
</dbReference>
<evidence type="ECO:0000313" key="1">
    <source>
        <dbReference type="EMBL" id="VDP01771.1"/>
    </source>
</evidence>
<name>A0A3P7ZQ69_9TREM</name>
<organism evidence="1 2">
    <name type="scientific">Schistosoma margrebowiei</name>
    <dbReference type="NCBI Taxonomy" id="48269"/>
    <lineage>
        <taxon>Eukaryota</taxon>
        <taxon>Metazoa</taxon>
        <taxon>Spiralia</taxon>
        <taxon>Lophotrochozoa</taxon>
        <taxon>Platyhelminthes</taxon>
        <taxon>Trematoda</taxon>
        <taxon>Digenea</taxon>
        <taxon>Strigeidida</taxon>
        <taxon>Schistosomatoidea</taxon>
        <taxon>Schistosomatidae</taxon>
        <taxon>Schistosoma</taxon>
    </lineage>
</organism>